<accession>A0ABR1B7E2</accession>
<feature type="compositionally biased region" description="Basic and acidic residues" evidence="1">
    <location>
        <begin position="13"/>
        <end position="22"/>
    </location>
</feature>
<name>A0ABR1B7E2_POLSC</name>
<evidence type="ECO:0000313" key="3">
    <source>
        <dbReference type="Proteomes" id="UP001359485"/>
    </source>
</evidence>
<keyword evidence="3" id="KW-1185">Reference proteome</keyword>
<comment type="caution">
    <text evidence="2">The sequence shown here is derived from an EMBL/GenBank/DDBJ whole genome shotgun (WGS) entry which is preliminary data.</text>
</comment>
<feature type="region of interest" description="Disordered" evidence="1">
    <location>
        <begin position="1"/>
        <end position="22"/>
    </location>
</feature>
<dbReference type="Proteomes" id="UP001359485">
    <property type="component" value="Unassembled WGS sequence"/>
</dbReference>
<dbReference type="EMBL" id="JAWJWF010000002">
    <property type="protein sequence ID" value="KAK6637493.1"/>
    <property type="molecule type" value="Genomic_DNA"/>
</dbReference>
<evidence type="ECO:0000313" key="2">
    <source>
        <dbReference type="EMBL" id="KAK6637493.1"/>
    </source>
</evidence>
<protein>
    <submittedName>
        <fullName evidence="2">Uncharacterized protein</fullName>
    </submittedName>
</protein>
<organism evidence="2 3">
    <name type="scientific">Polyplax serrata</name>
    <name type="common">Common mouse louse</name>
    <dbReference type="NCBI Taxonomy" id="468196"/>
    <lineage>
        <taxon>Eukaryota</taxon>
        <taxon>Metazoa</taxon>
        <taxon>Ecdysozoa</taxon>
        <taxon>Arthropoda</taxon>
        <taxon>Hexapoda</taxon>
        <taxon>Insecta</taxon>
        <taxon>Pterygota</taxon>
        <taxon>Neoptera</taxon>
        <taxon>Paraneoptera</taxon>
        <taxon>Psocodea</taxon>
        <taxon>Troctomorpha</taxon>
        <taxon>Phthiraptera</taxon>
        <taxon>Anoplura</taxon>
        <taxon>Polyplacidae</taxon>
        <taxon>Polyplax</taxon>
    </lineage>
</organism>
<evidence type="ECO:0000256" key="1">
    <source>
        <dbReference type="SAM" id="MobiDB-lite"/>
    </source>
</evidence>
<sequence length="123" mass="14175">MKGTAKGCQEGEAQGKEAKRDEKMRVELKTDDCFTCIACNFFGRHSRVKLKTIRNTEGAEIRRGHRGRWTRQMKTRRVPIQRKAAAPGVCSLQGIHSRPGMLRPWTLVPDSNTQQWYSDKFIR</sequence>
<proteinExistence type="predicted"/>
<gene>
    <name evidence="2" type="ORF">RUM44_007913</name>
</gene>
<reference evidence="2 3" key="1">
    <citation type="submission" date="2023-09" db="EMBL/GenBank/DDBJ databases">
        <title>Genomes of two closely related lineages of the louse Polyplax serrata with different host specificities.</title>
        <authorList>
            <person name="Martinu J."/>
            <person name="Tarabai H."/>
            <person name="Stefka J."/>
            <person name="Hypsa V."/>
        </authorList>
    </citation>
    <scope>NUCLEOTIDE SEQUENCE [LARGE SCALE GENOMIC DNA]</scope>
    <source>
        <strain evidence="2">98ZLc_SE</strain>
    </source>
</reference>